<dbReference type="AlphaFoldDB" id="A0A1H6E1F4"/>
<organism evidence="2 3">
    <name type="scientific">Thermomonospora echinospora</name>
    <dbReference type="NCBI Taxonomy" id="1992"/>
    <lineage>
        <taxon>Bacteria</taxon>
        <taxon>Bacillati</taxon>
        <taxon>Actinomycetota</taxon>
        <taxon>Actinomycetes</taxon>
        <taxon>Streptosporangiales</taxon>
        <taxon>Thermomonosporaceae</taxon>
        <taxon>Thermomonospora</taxon>
    </lineage>
</organism>
<dbReference type="EMBL" id="FNVO01000029">
    <property type="protein sequence ID" value="SEG91392.1"/>
    <property type="molecule type" value="Genomic_DNA"/>
</dbReference>
<keyword evidence="3" id="KW-1185">Reference proteome</keyword>
<dbReference type="GO" id="GO:0003676">
    <property type="term" value="F:nucleic acid binding"/>
    <property type="evidence" value="ECO:0007669"/>
    <property type="project" value="InterPro"/>
</dbReference>
<name>A0A1H6E1F4_9ACTN</name>
<dbReference type="Pfam" id="PF13358">
    <property type="entry name" value="DDE_3"/>
    <property type="match status" value="1"/>
</dbReference>
<evidence type="ECO:0000259" key="1">
    <source>
        <dbReference type="Pfam" id="PF13358"/>
    </source>
</evidence>
<reference evidence="3" key="1">
    <citation type="submission" date="2016-10" db="EMBL/GenBank/DDBJ databases">
        <authorList>
            <person name="Varghese N."/>
            <person name="Submissions S."/>
        </authorList>
    </citation>
    <scope>NUCLEOTIDE SEQUENCE [LARGE SCALE GENOMIC DNA]</scope>
    <source>
        <strain evidence="3">DSM 43163</strain>
    </source>
</reference>
<proteinExistence type="predicted"/>
<dbReference type="Proteomes" id="UP000236723">
    <property type="component" value="Unassembled WGS sequence"/>
</dbReference>
<dbReference type="GO" id="GO:0004519">
    <property type="term" value="F:endonuclease activity"/>
    <property type="evidence" value="ECO:0007669"/>
    <property type="project" value="UniProtKB-KW"/>
</dbReference>
<dbReference type="InterPro" id="IPR036397">
    <property type="entry name" value="RNaseH_sf"/>
</dbReference>
<sequence length="101" mass="11727">MVLVWDNLNVHRDARMRAFIDTCDWLTVFYLPTYSPDLNPVEGVWSLLRRSSQANTTFTDPDHLMRTLRRGLRKIQHRSHLLDACLAITGLTQTTTPFKAQ</sequence>
<keyword evidence="2" id="KW-0255">Endonuclease</keyword>
<feature type="domain" description="Tc1-like transposase DDE" evidence="1">
    <location>
        <begin position="1"/>
        <end position="64"/>
    </location>
</feature>
<evidence type="ECO:0000313" key="2">
    <source>
        <dbReference type="EMBL" id="SEG91392.1"/>
    </source>
</evidence>
<dbReference type="Gene3D" id="3.30.420.10">
    <property type="entry name" value="Ribonuclease H-like superfamily/Ribonuclease H"/>
    <property type="match status" value="1"/>
</dbReference>
<dbReference type="InterPro" id="IPR038717">
    <property type="entry name" value="Tc1-like_DDE_dom"/>
</dbReference>
<keyword evidence="2" id="KW-0378">Hydrolase</keyword>
<evidence type="ECO:0000313" key="3">
    <source>
        <dbReference type="Proteomes" id="UP000236723"/>
    </source>
</evidence>
<gene>
    <name evidence="2" type="ORF">SAMN04489712_1293</name>
</gene>
<accession>A0A1H6E1F4</accession>
<protein>
    <submittedName>
        <fullName evidence="2">DDE superfamily endonuclease</fullName>
    </submittedName>
</protein>
<keyword evidence="2" id="KW-0540">Nuclease</keyword>